<keyword evidence="1" id="KW-1133">Transmembrane helix</keyword>
<feature type="transmembrane region" description="Helical" evidence="1">
    <location>
        <begin position="128"/>
        <end position="150"/>
    </location>
</feature>
<name>A0A343TJM0_9EURY</name>
<feature type="transmembrane region" description="Helical" evidence="1">
    <location>
        <begin position="222"/>
        <end position="249"/>
    </location>
</feature>
<sequence length="298" mass="31831">MSDHPDEELLAQFGLSRSLVLQWTVVSTIGFLISVVGFLVLYFLVTGDDTAMSLSLGIGIESVWWWNLALSFVTLVAVMALVIVPHELCHGIAIKAYGGQPRYGMGVAYFVFPYAFATTETRFSRNQFLVIALAPLVVLTLIGIPVMILFEWPWLAVPLALNAGGAVGDVWMALLLLSYPSEVSVLDSTTGLEIYGPPGLDRWDTAPATVVWDLLVGFAGSVLIVALIVGVLVPFVLAALGVGSVLLGIPDSPLFIFEFSRTPDGVEFSAGPGIVIIGAILGLLYGYTRARQRGNGAS</sequence>
<feature type="transmembrane region" description="Helical" evidence="1">
    <location>
        <begin position="156"/>
        <end position="177"/>
    </location>
</feature>
<dbReference type="Proteomes" id="UP000263012">
    <property type="component" value="Chromosome"/>
</dbReference>
<keyword evidence="3" id="KW-1185">Reference proteome</keyword>
<organism evidence="2 3">
    <name type="scientific">Halalkaliarchaeum desulfuricum</name>
    <dbReference type="NCBI Taxonomy" id="2055893"/>
    <lineage>
        <taxon>Archaea</taxon>
        <taxon>Methanobacteriati</taxon>
        <taxon>Methanobacteriota</taxon>
        <taxon>Stenosarchaea group</taxon>
        <taxon>Halobacteria</taxon>
        <taxon>Halobacteriales</taxon>
        <taxon>Haloferacaceae</taxon>
        <taxon>Halalkaliarchaeum</taxon>
    </lineage>
</organism>
<dbReference type="GeneID" id="37878017"/>
<dbReference type="InterPro" id="IPR021683">
    <property type="entry name" value="DUF3267"/>
</dbReference>
<dbReference type="Pfam" id="PF11667">
    <property type="entry name" value="DUF3267"/>
    <property type="match status" value="1"/>
</dbReference>
<evidence type="ECO:0008006" key="4">
    <source>
        <dbReference type="Google" id="ProtNLM"/>
    </source>
</evidence>
<dbReference type="OrthoDB" id="206228at2157"/>
<dbReference type="RefSeq" id="WP_119817647.1">
    <property type="nucleotide sequence ID" value="NZ_CP025066.1"/>
</dbReference>
<keyword evidence="1" id="KW-0812">Transmembrane</keyword>
<keyword evidence="1" id="KW-0472">Membrane</keyword>
<reference evidence="3" key="1">
    <citation type="submission" date="2017-11" db="EMBL/GenBank/DDBJ databases">
        <title>Phenotypic and genomic properties of facultatively anaerobic sulfur-reducing natronoarchaea from hypersaline soda lakes.</title>
        <authorList>
            <person name="Sorokin D.Y."/>
            <person name="Kublanov I.V."/>
            <person name="Roman P."/>
            <person name="Sinninghe Damste J.S."/>
            <person name="Golyshin P.N."/>
            <person name="Rojo D."/>
            <person name="Ciordia S."/>
            <person name="Mena M.D.C."/>
            <person name="Ferrer M."/>
            <person name="Messina E."/>
            <person name="Smedile F."/>
            <person name="La Spada G."/>
            <person name="La Cono V."/>
            <person name="Yakimov M.M."/>
        </authorList>
    </citation>
    <scope>NUCLEOTIDE SEQUENCE [LARGE SCALE GENOMIC DNA]</scope>
    <source>
        <strain evidence="3">AArc-Sl</strain>
    </source>
</reference>
<evidence type="ECO:0000313" key="2">
    <source>
        <dbReference type="EMBL" id="AUX09292.1"/>
    </source>
</evidence>
<dbReference type="EMBL" id="CP025066">
    <property type="protein sequence ID" value="AUX09292.1"/>
    <property type="molecule type" value="Genomic_DNA"/>
</dbReference>
<feature type="transmembrane region" description="Helical" evidence="1">
    <location>
        <begin position="20"/>
        <end position="44"/>
    </location>
</feature>
<feature type="transmembrane region" description="Helical" evidence="1">
    <location>
        <begin position="269"/>
        <end position="288"/>
    </location>
</feature>
<evidence type="ECO:0000313" key="3">
    <source>
        <dbReference type="Proteomes" id="UP000263012"/>
    </source>
</evidence>
<dbReference type="KEGG" id="hdf:AArcSl_1663"/>
<gene>
    <name evidence="2" type="ORF">AArcSl_1663</name>
</gene>
<dbReference type="AlphaFoldDB" id="A0A343TJM0"/>
<evidence type="ECO:0000256" key="1">
    <source>
        <dbReference type="SAM" id="Phobius"/>
    </source>
</evidence>
<accession>A0A343TJM0</accession>
<feature type="transmembrane region" description="Helical" evidence="1">
    <location>
        <begin position="64"/>
        <end position="84"/>
    </location>
</feature>
<proteinExistence type="predicted"/>
<protein>
    <recommendedName>
        <fullName evidence="4">DUF3267 domain-containing protein</fullName>
    </recommendedName>
</protein>